<evidence type="ECO:0000313" key="2">
    <source>
        <dbReference type="Proteomes" id="UP000069205"/>
    </source>
</evidence>
<accession>A0A0K2G9T9</accession>
<proteinExistence type="predicted"/>
<dbReference type="RefSeq" id="WP_274519504.1">
    <property type="nucleotide sequence ID" value="NZ_CP011801.1"/>
</dbReference>
<reference evidence="1 2" key="1">
    <citation type="journal article" date="2015" name="Proc. Natl. Acad. Sci. U.S.A.">
        <title>Expanded metabolic versatility of ubiquitous nitrite-oxidizing bacteria from the genus Nitrospira.</title>
        <authorList>
            <person name="Koch H."/>
            <person name="Lucker S."/>
            <person name="Albertsen M."/>
            <person name="Kitzinger K."/>
            <person name="Herbold C."/>
            <person name="Spieck E."/>
            <person name="Nielsen P.H."/>
            <person name="Wagner M."/>
            <person name="Daims H."/>
        </authorList>
    </citation>
    <scope>NUCLEOTIDE SEQUENCE [LARGE SCALE GENOMIC DNA]</scope>
    <source>
        <strain evidence="1 2">NSP M-1</strain>
    </source>
</reference>
<dbReference type="AlphaFoldDB" id="A0A0K2G9T9"/>
<keyword evidence="2" id="KW-1185">Reference proteome</keyword>
<gene>
    <name evidence="1" type="ORF">NITMOv2_1308</name>
</gene>
<sequence length="43" mass="4753">MPVSTENVIARHNLTDDKYKKIVEILGCKAVPLLLKGLTDEAD</sequence>
<evidence type="ECO:0000313" key="1">
    <source>
        <dbReference type="EMBL" id="ALA57736.1"/>
    </source>
</evidence>
<dbReference type="PATRIC" id="fig|42253.5.peg.1289"/>
<dbReference type="EMBL" id="CP011801">
    <property type="protein sequence ID" value="ALA57736.1"/>
    <property type="molecule type" value="Genomic_DNA"/>
</dbReference>
<organism evidence="1 2">
    <name type="scientific">Nitrospira moscoviensis</name>
    <dbReference type="NCBI Taxonomy" id="42253"/>
    <lineage>
        <taxon>Bacteria</taxon>
        <taxon>Pseudomonadati</taxon>
        <taxon>Nitrospirota</taxon>
        <taxon>Nitrospiria</taxon>
        <taxon>Nitrospirales</taxon>
        <taxon>Nitrospiraceae</taxon>
        <taxon>Nitrospira</taxon>
    </lineage>
</organism>
<protein>
    <submittedName>
        <fullName evidence="1">Uncharacterized protein</fullName>
    </submittedName>
</protein>
<dbReference type="KEGG" id="nmv:NITMOv2_1308"/>
<dbReference type="Proteomes" id="UP000069205">
    <property type="component" value="Chromosome"/>
</dbReference>
<name>A0A0K2G9T9_NITMO</name>